<reference evidence="1 2" key="1">
    <citation type="submission" date="2018-08" db="EMBL/GenBank/DDBJ databases">
        <title>Genomic Encyclopedia of Type Strains, Phase IV (KMG-IV): sequencing the most valuable type-strain genomes for metagenomic binning, comparative biology and taxonomic classification.</title>
        <authorList>
            <person name="Goeker M."/>
        </authorList>
    </citation>
    <scope>NUCLEOTIDE SEQUENCE [LARGE SCALE GENOMIC DNA]</scope>
    <source>
        <strain evidence="1 2">DSM 25527</strain>
    </source>
</reference>
<name>A0A397P8I7_9SPHN</name>
<proteinExistence type="predicted"/>
<accession>A0A397P8I7</accession>
<evidence type="ECO:0000313" key="1">
    <source>
        <dbReference type="EMBL" id="RIA45870.1"/>
    </source>
</evidence>
<dbReference type="EMBL" id="QXDC01000002">
    <property type="protein sequence ID" value="RIA45870.1"/>
    <property type="molecule type" value="Genomic_DNA"/>
</dbReference>
<organism evidence="1 2">
    <name type="scientific">Hephaestia caeni</name>
    <dbReference type="NCBI Taxonomy" id="645617"/>
    <lineage>
        <taxon>Bacteria</taxon>
        <taxon>Pseudomonadati</taxon>
        <taxon>Pseudomonadota</taxon>
        <taxon>Alphaproteobacteria</taxon>
        <taxon>Sphingomonadales</taxon>
        <taxon>Sphingomonadaceae</taxon>
        <taxon>Hephaestia</taxon>
    </lineage>
</organism>
<dbReference type="Proteomes" id="UP000266568">
    <property type="component" value="Unassembled WGS sequence"/>
</dbReference>
<dbReference type="RefSeq" id="WP_119034354.1">
    <property type="nucleotide sequence ID" value="NZ_QXDC01000002.1"/>
</dbReference>
<dbReference type="OrthoDB" id="7450771at2"/>
<keyword evidence="2" id="KW-1185">Reference proteome</keyword>
<evidence type="ECO:0008006" key="3">
    <source>
        <dbReference type="Google" id="ProtNLM"/>
    </source>
</evidence>
<gene>
    <name evidence="1" type="ORF">DFR49_0398</name>
</gene>
<sequence>MGMLDGLLGQITNNVDIANLAEKVGLDPAQVEQAVSALAQAHPQPGDTAEQAAAATGLSSDSMRQIVDHIGGEGALGRFAELLGAQGGAGGLGDMVSGFFKR</sequence>
<dbReference type="AlphaFoldDB" id="A0A397P8I7"/>
<protein>
    <recommendedName>
        <fullName evidence="3">DUF937 domain-containing protein</fullName>
    </recommendedName>
</protein>
<comment type="caution">
    <text evidence="1">The sequence shown here is derived from an EMBL/GenBank/DDBJ whole genome shotgun (WGS) entry which is preliminary data.</text>
</comment>
<evidence type="ECO:0000313" key="2">
    <source>
        <dbReference type="Proteomes" id="UP000266568"/>
    </source>
</evidence>